<dbReference type="InterPro" id="IPR012349">
    <property type="entry name" value="Split_barrel_FMN-bd"/>
</dbReference>
<evidence type="ECO:0000313" key="3">
    <source>
        <dbReference type="EMBL" id="MCP2332492.1"/>
    </source>
</evidence>
<keyword evidence="1" id="KW-0560">Oxidoreductase</keyword>
<evidence type="ECO:0000256" key="1">
    <source>
        <dbReference type="ARBA" id="ARBA00023002"/>
    </source>
</evidence>
<dbReference type="RefSeq" id="WP_026417468.1">
    <property type="nucleotide sequence ID" value="NZ_AUBJ02000001.1"/>
</dbReference>
<dbReference type="PANTHER" id="PTHR35176">
    <property type="entry name" value="HEME OXYGENASE HI_0854-RELATED"/>
    <property type="match status" value="1"/>
</dbReference>
<dbReference type="PANTHER" id="PTHR35176:SF2">
    <property type="entry name" value="F420H(2)-DEPENDENT REDUCTASE RV1155"/>
    <property type="match status" value="1"/>
</dbReference>
<dbReference type="Proteomes" id="UP000791080">
    <property type="component" value="Unassembled WGS sequence"/>
</dbReference>
<feature type="domain" description="Pyridoxamine 5'-phosphate oxidase N-terminal" evidence="2">
    <location>
        <begin position="7"/>
        <end position="128"/>
    </location>
</feature>
<comment type="caution">
    <text evidence="3">The sequence shown here is derived from an EMBL/GenBank/DDBJ whole genome shotgun (WGS) entry which is preliminary data.</text>
</comment>
<evidence type="ECO:0000313" key="4">
    <source>
        <dbReference type="Proteomes" id="UP000791080"/>
    </source>
</evidence>
<reference evidence="3 4" key="1">
    <citation type="submission" date="2013-07" db="EMBL/GenBank/DDBJ databases">
        <authorList>
            <consortium name="DOE Joint Genome Institute"/>
            <person name="Reeve W."/>
            <person name="Huntemann M."/>
            <person name="Han J."/>
            <person name="Chen A."/>
            <person name="Kyrpides N."/>
            <person name="Mavromatis K."/>
            <person name="Markowitz V."/>
            <person name="Palaniappan K."/>
            <person name="Ivanova N."/>
            <person name="Schaumberg A."/>
            <person name="Pati A."/>
            <person name="Liolios K."/>
            <person name="Nordberg H.P."/>
            <person name="Cantor M.N."/>
            <person name="Hua S.X."/>
            <person name="Woyke T."/>
        </authorList>
    </citation>
    <scope>NUCLEOTIDE SEQUENCE [LARGE SCALE GENOMIC DNA]</scope>
    <source>
        <strain evidence="3 4">DSM 43889</strain>
    </source>
</reference>
<keyword evidence="4" id="KW-1185">Reference proteome</keyword>
<organism evidence="3 4">
    <name type="scientific">Actinoalloteichus caeruleus DSM 43889</name>
    <dbReference type="NCBI Taxonomy" id="1120930"/>
    <lineage>
        <taxon>Bacteria</taxon>
        <taxon>Bacillati</taxon>
        <taxon>Actinomycetota</taxon>
        <taxon>Actinomycetes</taxon>
        <taxon>Pseudonocardiales</taxon>
        <taxon>Pseudonocardiaceae</taxon>
        <taxon>Actinoalloteichus</taxon>
        <taxon>Actinoalloteichus cyanogriseus</taxon>
    </lineage>
</organism>
<gene>
    <name evidence="3" type="ORF">G443_002762</name>
</gene>
<dbReference type="InterPro" id="IPR052019">
    <property type="entry name" value="F420H2_bilvrd_red/Heme_oxyg"/>
</dbReference>
<dbReference type="InterPro" id="IPR011576">
    <property type="entry name" value="Pyridox_Oxase_N"/>
</dbReference>
<sequence>MPTLTSERCRSRFAGSPVARLATVSGGGQPHLVPLTFAVLPDDPDVLVSAVDRKPKSGRRLRRLDNIRDDPRFSALVDSYDADWSALWWVRADGIAEVREEPDESAARALRTKYPQYRDADPFDALVLLRVRRWSGWTAT</sequence>
<protein>
    <submittedName>
        <fullName evidence="3">PPOX class probable F420-dependent enzyme, Rv0121 family</fullName>
    </submittedName>
</protein>
<dbReference type="Pfam" id="PF01243">
    <property type="entry name" value="PNPOx_N"/>
    <property type="match status" value="1"/>
</dbReference>
<accession>A0ABT1JJJ8</accession>
<name>A0ABT1JJJ8_ACTCY</name>
<evidence type="ECO:0000259" key="2">
    <source>
        <dbReference type="Pfam" id="PF01243"/>
    </source>
</evidence>
<dbReference type="InterPro" id="IPR019967">
    <property type="entry name" value="F420-dep_enz_PPOX_Rv0121"/>
</dbReference>
<dbReference type="Gene3D" id="2.30.110.10">
    <property type="entry name" value="Electron Transport, Fmn-binding Protein, Chain A"/>
    <property type="match status" value="1"/>
</dbReference>
<dbReference type="NCBIfam" id="TIGR03668">
    <property type="entry name" value="Rv0121_F420"/>
    <property type="match status" value="1"/>
</dbReference>
<dbReference type="SUPFAM" id="SSF50475">
    <property type="entry name" value="FMN-binding split barrel"/>
    <property type="match status" value="1"/>
</dbReference>
<reference evidence="3 4" key="2">
    <citation type="submission" date="2022-06" db="EMBL/GenBank/DDBJ databases">
        <title>Genomic Encyclopedia of Type Strains, Phase I: the one thousand microbial genomes (KMG-I) project.</title>
        <authorList>
            <person name="Kyrpides N."/>
        </authorList>
    </citation>
    <scope>NUCLEOTIDE SEQUENCE [LARGE SCALE GENOMIC DNA]</scope>
    <source>
        <strain evidence="3 4">DSM 43889</strain>
    </source>
</reference>
<proteinExistence type="predicted"/>
<dbReference type="EMBL" id="AUBJ02000001">
    <property type="protein sequence ID" value="MCP2332492.1"/>
    <property type="molecule type" value="Genomic_DNA"/>
</dbReference>